<reference evidence="2 3" key="1">
    <citation type="journal article" date="2016" name="Nat. Commun.">
        <title>Thousands of microbial genomes shed light on interconnected biogeochemical processes in an aquifer system.</title>
        <authorList>
            <person name="Anantharaman K."/>
            <person name="Brown C.T."/>
            <person name="Hug L.A."/>
            <person name="Sharon I."/>
            <person name="Castelle C.J."/>
            <person name="Probst A.J."/>
            <person name="Thomas B.C."/>
            <person name="Singh A."/>
            <person name="Wilkins M.J."/>
            <person name="Karaoz U."/>
            <person name="Brodie E.L."/>
            <person name="Williams K.H."/>
            <person name="Hubbard S.S."/>
            <person name="Banfield J.F."/>
        </authorList>
    </citation>
    <scope>NUCLEOTIDE SEQUENCE [LARGE SCALE GENOMIC DNA]</scope>
</reference>
<comment type="caution">
    <text evidence="2">The sequence shown here is derived from an EMBL/GenBank/DDBJ whole genome shotgun (WGS) entry which is preliminary data.</text>
</comment>
<dbReference type="InterPro" id="IPR036583">
    <property type="entry name" value="23S_rRNA_IVS_sf"/>
</dbReference>
<dbReference type="EMBL" id="MFTL01000008">
    <property type="protein sequence ID" value="OGI61810.1"/>
    <property type="molecule type" value="Genomic_DNA"/>
</dbReference>
<gene>
    <name evidence="2" type="ORF">A2645_00985</name>
</gene>
<dbReference type="InterPro" id="IPR055360">
    <property type="entry name" value="bAvd"/>
</dbReference>
<evidence type="ECO:0000313" key="2">
    <source>
        <dbReference type="EMBL" id="OGI61810.1"/>
    </source>
</evidence>
<dbReference type="CDD" id="cd16376">
    <property type="entry name" value="Avd_like"/>
    <property type="match status" value="1"/>
</dbReference>
<evidence type="ECO:0000259" key="1">
    <source>
        <dbReference type="Pfam" id="PF22296"/>
    </source>
</evidence>
<evidence type="ECO:0000313" key="3">
    <source>
        <dbReference type="Proteomes" id="UP000182253"/>
    </source>
</evidence>
<dbReference type="AlphaFoldDB" id="A0A1F6UWI4"/>
<dbReference type="Pfam" id="PF22296">
    <property type="entry name" value="bAvd"/>
    <property type="match status" value="1"/>
</dbReference>
<sequence>MYLIGNKLPKRDKLGLHSHIEKEFLRAFSFLISASLESKSEKVILIKKARLQIETLKQLVRTEYEIKIIPEKAYLNIELKLQEISKMINGWLKYSETQNPRTLPGM</sequence>
<organism evidence="2 3">
    <name type="scientific">Candidatus Nomurabacteria bacterium RIFCSPHIGHO2_01_FULL_39_9</name>
    <dbReference type="NCBI Taxonomy" id="1801735"/>
    <lineage>
        <taxon>Bacteria</taxon>
        <taxon>Candidatus Nomuraibacteriota</taxon>
    </lineage>
</organism>
<dbReference type="Proteomes" id="UP000182253">
    <property type="component" value="Unassembled WGS sequence"/>
</dbReference>
<dbReference type="Gene3D" id="1.20.1440.60">
    <property type="entry name" value="23S rRNA-intervening sequence"/>
    <property type="match status" value="1"/>
</dbReference>
<accession>A0A1F6UWI4</accession>
<protein>
    <recommendedName>
        <fullName evidence="1">bAvd-like domain-containing protein</fullName>
    </recommendedName>
</protein>
<proteinExistence type="predicted"/>
<feature type="domain" description="bAvd-like" evidence="1">
    <location>
        <begin position="1"/>
        <end position="94"/>
    </location>
</feature>
<name>A0A1F6UWI4_9BACT</name>